<dbReference type="Pfam" id="PF13419">
    <property type="entry name" value="HAD_2"/>
    <property type="match status" value="1"/>
</dbReference>
<dbReference type="SFLD" id="SFLDS00003">
    <property type="entry name" value="Haloacid_Dehalogenase"/>
    <property type="match status" value="1"/>
</dbReference>
<dbReference type="EMBL" id="WJQT01000001">
    <property type="protein sequence ID" value="MRJ46311.1"/>
    <property type="molecule type" value="Genomic_DNA"/>
</dbReference>
<dbReference type="PANTHER" id="PTHR43434:SF1">
    <property type="entry name" value="PHOSPHOGLYCOLATE PHOSPHATASE"/>
    <property type="match status" value="1"/>
</dbReference>
<dbReference type="InterPro" id="IPR041492">
    <property type="entry name" value="HAD_2"/>
</dbReference>
<dbReference type="InterPro" id="IPR050155">
    <property type="entry name" value="HAD-like_hydrolase_sf"/>
</dbReference>
<evidence type="ECO:0000313" key="2">
    <source>
        <dbReference type="Proteomes" id="UP000440066"/>
    </source>
</evidence>
<keyword evidence="1" id="KW-0378">Hydrolase</keyword>
<evidence type="ECO:0000313" key="1">
    <source>
        <dbReference type="EMBL" id="MRJ46311.1"/>
    </source>
</evidence>
<dbReference type="RefSeq" id="WP_153831403.1">
    <property type="nucleotide sequence ID" value="NZ_WJQT01000001.1"/>
</dbReference>
<dbReference type="SUPFAM" id="SSF56784">
    <property type="entry name" value="HAD-like"/>
    <property type="match status" value="1"/>
</dbReference>
<sequence length="221" mass="26053">MDKRELTEIRTIIFDYDGTLHDSTENYILAFKKAYNYLISHGKAEPRKWEKSEITQWLGYSSKDMWANFMPDLEVTYQQSASKIIGETLLQKVQANEVILFPGALETMTYLKKSGYRLVFLSNCRNEYMEAHRQVFQLDHHFEGMYCTESYNFMAKHNIFMQIKDKYEPPFLIVGDRSQDFEIGTVHQLKTIGCNYGYGTEQELQMADMRINDIRDLKDIL</sequence>
<organism evidence="1 2">
    <name type="scientific">Fundicoccus ignavus</name>
    <dbReference type="NCBI Taxonomy" id="2664442"/>
    <lineage>
        <taxon>Bacteria</taxon>
        <taxon>Bacillati</taxon>
        <taxon>Bacillota</taxon>
        <taxon>Bacilli</taxon>
        <taxon>Lactobacillales</taxon>
        <taxon>Aerococcaceae</taxon>
        <taxon>Fundicoccus</taxon>
    </lineage>
</organism>
<comment type="caution">
    <text evidence="1">The sequence shown here is derived from an EMBL/GenBank/DDBJ whole genome shotgun (WGS) entry which is preliminary data.</text>
</comment>
<dbReference type="PANTHER" id="PTHR43434">
    <property type="entry name" value="PHOSPHOGLYCOLATE PHOSPHATASE"/>
    <property type="match status" value="1"/>
</dbReference>
<dbReference type="InterPro" id="IPR036412">
    <property type="entry name" value="HAD-like_sf"/>
</dbReference>
<proteinExistence type="predicted"/>
<dbReference type="InterPro" id="IPR023214">
    <property type="entry name" value="HAD_sf"/>
</dbReference>
<dbReference type="GO" id="GO:0008967">
    <property type="term" value="F:phosphoglycolate phosphatase activity"/>
    <property type="evidence" value="ECO:0007669"/>
    <property type="project" value="TreeGrafter"/>
</dbReference>
<dbReference type="SFLD" id="SFLDG01129">
    <property type="entry name" value="C1.5:_HAD__Beta-PGM__Phosphata"/>
    <property type="match status" value="1"/>
</dbReference>
<reference evidence="1 2" key="1">
    <citation type="submission" date="2019-11" db="EMBL/GenBank/DDBJ databases">
        <title>Characterisation of Fundicoccus ignavus gen. nov. sp. nov., a novel genus of the family Aerococcaceae from bulk tank milk.</title>
        <authorList>
            <person name="Siebert A."/>
            <person name="Huptas C."/>
            <person name="Wenning M."/>
            <person name="Scherer S."/>
            <person name="Doll E.V."/>
        </authorList>
    </citation>
    <scope>NUCLEOTIDE SEQUENCE [LARGE SCALE GENOMIC DNA]</scope>
    <source>
        <strain evidence="1 2">DSM 109652</strain>
    </source>
</reference>
<dbReference type="GO" id="GO:0006281">
    <property type="term" value="P:DNA repair"/>
    <property type="evidence" value="ECO:0007669"/>
    <property type="project" value="TreeGrafter"/>
</dbReference>
<dbReference type="Proteomes" id="UP000440066">
    <property type="component" value="Unassembled WGS sequence"/>
</dbReference>
<gene>
    <name evidence="1" type="ORF">GF867_01815</name>
</gene>
<dbReference type="Gene3D" id="1.10.150.240">
    <property type="entry name" value="Putative phosphatase, domain 2"/>
    <property type="match status" value="1"/>
</dbReference>
<dbReference type="AlphaFoldDB" id="A0A844CA53"/>
<dbReference type="GO" id="GO:0005829">
    <property type="term" value="C:cytosol"/>
    <property type="evidence" value="ECO:0007669"/>
    <property type="project" value="TreeGrafter"/>
</dbReference>
<name>A0A844CA53_9LACT</name>
<accession>A0A844CA53</accession>
<dbReference type="Gene3D" id="3.40.50.1000">
    <property type="entry name" value="HAD superfamily/HAD-like"/>
    <property type="match status" value="1"/>
</dbReference>
<dbReference type="InterPro" id="IPR023198">
    <property type="entry name" value="PGP-like_dom2"/>
</dbReference>
<protein>
    <submittedName>
        <fullName evidence="1">HAD hydrolase-like protein</fullName>
    </submittedName>
</protein>